<dbReference type="Gene3D" id="3.40.605.10">
    <property type="entry name" value="Aldehyde Dehydrogenase, Chain A, domain 1"/>
    <property type="match status" value="1"/>
</dbReference>
<keyword evidence="2 4" id="KW-0560">Oxidoreductase</keyword>
<evidence type="ECO:0000256" key="2">
    <source>
        <dbReference type="ARBA" id="ARBA00023002"/>
    </source>
</evidence>
<accession>A0ABW2Z5W4</accession>
<dbReference type="PANTHER" id="PTHR43570">
    <property type="entry name" value="ALDEHYDE DEHYDROGENASE"/>
    <property type="match status" value="1"/>
</dbReference>
<dbReference type="SUPFAM" id="SSF53720">
    <property type="entry name" value="ALDH-like"/>
    <property type="match status" value="1"/>
</dbReference>
<gene>
    <name evidence="8" type="ORF">ACFQZW_08920</name>
</gene>
<comment type="similarity">
    <text evidence="1 4 6">Belongs to the aldehyde dehydrogenase family.</text>
</comment>
<evidence type="ECO:0000256" key="4">
    <source>
        <dbReference type="PIRNR" id="PIRNR036492"/>
    </source>
</evidence>
<dbReference type="PIRSF" id="PIRSF036492">
    <property type="entry name" value="ALDH"/>
    <property type="match status" value="1"/>
</dbReference>
<evidence type="ECO:0000256" key="5">
    <source>
        <dbReference type="PROSITE-ProRule" id="PRU10007"/>
    </source>
</evidence>
<sequence>MQNLKSKEALIKLFNNQQKNQFYVGNSTYKQRLKKLNVLKKAIEKKYRTKIQEALYADFKKPFTETDLTEIYPIISEIKHVKFHLKSWMNKQRVATPIALLGASSYVKYEPKGVCLIISPWNFPINLTFSPLISAIAAGNTVIIKPSELTPNTSHLMKEIVEELFDEQEIALIEGEIETSQELLKLPFNHIFFTGSPSVGKIVMKAAAKNLSSITLELGGKSPTIVDKTANIKTAAKKIIWGKFINNGQTCIAPDYILVHQTVKSELLKELKKQISNFYSNNPAASSSYCRIVNEKHFNRLKDHILKAKQSEASIELGGNFNKDENYIEPTIISNLPINSDLLQEEIFGPILPIISFQNLNEAINYINSKEKPLALYIYTKSNKTANFIIHNTRAGGTCINHNIIHYSNHNLPFGGSNNSGIGKSHGFYGFQEFSNKRAILKQHTKGSIEFLFPPYSKLKQKLINFTIKWL</sequence>
<reference evidence="9" key="1">
    <citation type="journal article" date="2019" name="Int. J. Syst. Evol. Microbiol.">
        <title>The Global Catalogue of Microorganisms (GCM) 10K type strain sequencing project: providing services to taxonomists for standard genome sequencing and annotation.</title>
        <authorList>
            <consortium name="The Broad Institute Genomics Platform"/>
            <consortium name="The Broad Institute Genome Sequencing Center for Infectious Disease"/>
            <person name="Wu L."/>
            <person name="Ma J."/>
        </authorList>
    </citation>
    <scope>NUCLEOTIDE SEQUENCE [LARGE SCALE GENOMIC DNA]</scope>
    <source>
        <strain evidence="9">CCUG 60022</strain>
    </source>
</reference>
<dbReference type="PROSITE" id="PS00687">
    <property type="entry name" value="ALDEHYDE_DEHYDR_GLU"/>
    <property type="match status" value="1"/>
</dbReference>
<dbReference type="CDD" id="cd07134">
    <property type="entry name" value="ALDH_AlkH-like"/>
    <property type="match status" value="1"/>
</dbReference>
<dbReference type="RefSeq" id="WP_386782484.1">
    <property type="nucleotide sequence ID" value="NZ_JBHTIC010000008.1"/>
</dbReference>
<protein>
    <recommendedName>
        <fullName evidence="4">Aldehyde dehydrogenase</fullName>
    </recommendedName>
</protein>
<evidence type="ECO:0000259" key="7">
    <source>
        <dbReference type="Pfam" id="PF00171"/>
    </source>
</evidence>
<dbReference type="PANTHER" id="PTHR43570:SF20">
    <property type="entry name" value="ALDEHYDE DEHYDROGENASE ALDX-RELATED"/>
    <property type="match status" value="1"/>
</dbReference>
<proteinExistence type="inferred from homology"/>
<dbReference type="InterPro" id="IPR029510">
    <property type="entry name" value="Ald_DH_CS_GLU"/>
</dbReference>
<evidence type="ECO:0000256" key="3">
    <source>
        <dbReference type="ARBA" id="ARBA00023027"/>
    </source>
</evidence>
<dbReference type="InterPro" id="IPR016161">
    <property type="entry name" value="Ald_DH/histidinol_DH"/>
</dbReference>
<dbReference type="PROSITE" id="PS00070">
    <property type="entry name" value="ALDEHYDE_DEHYDR_CYS"/>
    <property type="match status" value="1"/>
</dbReference>
<name>A0ABW2Z5W4_9FLAO</name>
<dbReference type="InterPro" id="IPR015590">
    <property type="entry name" value="Aldehyde_DH_dom"/>
</dbReference>
<dbReference type="InterPro" id="IPR016160">
    <property type="entry name" value="Ald_DH_CS_CYS"/>
</dbReference>
<evidence type="ECO:0000256" key="6">
    <source>
        <dbReference type="RuleBase" id="RU003345"/>
    </source>
</evidence>
<evidence type="ECO:0000313" key="8">
    <source>
        <dbReference type="EMBL" id="MFD0762203.1"/>
    </source>
</evidence>
<evidence type="ECO:0000256" key="1">
    <source>
        <dbReference type="ARBA" id="ARBA00009986"/>
    </source>
</evidence>
<organism evidence="8 9">
    <name type="scientific">Lutibacter aestuarii</name>
    <dbReference type="NCBI Taxonomy" id="861111"/>
    <lineage>
        <taxon>Bacteria</taxon>
        <taxon>Pseudomonadati</taxon>
        <taxon>Bacteroidota</taxon>
        <taxon>Flavobacteriia</taxon>
        <taxon>Flavobacteriales</taxon>
        <taxon>Flavobacteriaceae</taxon>
        <taxon>Lutibacter</taxon>
    </lineage>
</organism>
<dbReference type="Gene3D" id="3.40.309.10">
    <property type="entry name" value="Aldehyde Dehydrogenase, Chain A, domain 2"/>
    <property type="match status" value="1"/>
</dbReference>
<feature type="domain" description="Aldehyde dehydrogenase" evidence="7">
    <location>
        <begin position="18"/>
        <end position="439"/>
    </location>
</feature>
<dbReference type="EMBL" id="JBHTIC010000008">
    <property type="protein sequence ID" value="MFD0762203.1"/>
    <property type="molecule type" value="Genomic_DNA"/>
</dbReference>
<dbReference type="InterPro" id="IPR016163">
    <property type="entry name" value="Ald_DH_C"/>
</dbReference>
<keyword evidence="9" id="KW-1185">Reference proteome</keyword>
<dbReference type="InterPro" id="IPR016162">
    <property type="entry name" value="Ald_DH_N"/>
</dbReference>
<dbReference type="Pfam" id="PF00171">
    <property type="entry name" value="Aldedh"/>
    <property type="match status" value="1"/>
</dbReference>
<dbReference type="InterPro" id="IPR012394">
    <property type="entry name" value="Aldehyde_DH_NAD(P)"/>
</dbReference>
<evidence type="ECO:0000313" key="9">
    <source>
        <dbReference type="Proteomes" id="UP001597032"/>
    </source>
</evidence>
<feature type="active site" evidence="5">
    <location>
        <position position="217"/>
    </location>
</feature>
<comment type="caution">
    <text evidence="8">The sequence shown here is derived from an EMBL/GenBank/DDBJ whole genome shotgun (WGS) entry which is preliminary data.</text>
</comment>
<keyword evidence="3" id="KW-0520">NAD</keyword>
<dbReference type="Proteomes" id="UP001597032">
    <property type="component" value="Unassembled WGS sequence"/>
</dbReference>